<proteinExistence type="predicted"/>
<dbReference type="InterPro" id="IPR029058">
    <property type="entry name" value="AB_hydrolase_fold"/>
</dbReference>
<dbReference type="AlphaFoldDB" id="A0A917EZQ0"/>
<dbReference type="Gene3D" id="3.40.50.1820">
    <property type="entry name" value="alpha/beta hydrolase"/>
    <property type="match status" value="1"/>
</dbReference>
<reference evidence="2 3" key="1">
    <citation type="journal article" date="2014" name="Int. J. Syst. Evol. Microbiol.">
        <title>Complete genome sequence of Corynebacterium casei LMG S-19264T (=DSM 44701T), isolated from a smear-ripened cheese.</title>
        <authorList>
            <consortium name="US DOE Joint Genome Institute (JGI-PGF)"/>
            <person name="Walter F."/>
            <person name="Albersmeier A."/>
            <person name="Kalinowski J."/>
            <person name="Ruckert C."/>
        </authorList>
    </citation>
    <scope>NUCLEOTIDE SEQUENCE [LARGE SCALE GENOMIC DNA]</scope>
    <source>
        <strain evidence="2 3">CGMCC 1.12976</strain>
    </source>
</reference>
<gene>
    <name evidence="2" type="ORF">GCM10011399_33130</name>
</gene>
<protein>
    <submittedName>
        <fullName evidence="2">Hydrolase</fullName>
    </submittedName>
</protein>
<dbReference type="Pfam" id="PF00561">
    <property type="entry name" value="Abhydrolase_1"/>
    <property type="match status" value="1"/>
</dbReference>
<dbReference type="InterPro" id="IPR000073">
    <property type="entry name" value="AB_hydrolase_1"/>
</dbReference>
<dbReference type="SUPFAM" id="SSF53474">
    <property type="entry name" value="alpha/beta-Hydrolases"/>
    <property type="match status" value="1"/>
</dbReference>
<dbReference type="RefSeq" id="WP_203586042.1">
    <property type="nucleotide sequence ID" value="NZ_BMGP01000006.1"/>
</dbReference>
<dbReference type="EMBL" id="BMGP01000006">
    <property type="protein sequence ID" value="GGF37573.1"/>
    <property type="molecule type" value="Genomic_DNA"/>
</dbReference>
<name>A0A917EZQ0_9MICO</name>
<feature type="domain" description="AB hydrolase-1" evidence="1">
    <location>
        <begin position="63"/>
        <end position="248"/>
    </location>
</feature>
<comment type="caution">
    <text evidence="2">The sequence shown here is derived from an EMBL/GenBank/DDBJ whole genome shotgun (WGS) entry which is preliminary data.</text>
</comment>
<evidence type="ECO:0000259" key="1">
    <source>
        <dbReference type="Pfam" id="PF00561"/>
    </source>
</evidence>
<accession>A0A917EZQ0</accession>
<dbReference type="GO" id="GO:0016787">
    <property type="term" value="F:hydrolase activity"/>
    <property type="evidence" value="ECO:0007669"/>
    <property type="project" value="UniProtKB-KW"/>
</dbReference>
<organism evidence="2 3">
    <name type="scientific">Subtercola lobariae</name>
    <dbReference type="NCBI Taxonomy" id="1588641"/>
    <lineage>
        <taxon>Bacteria</taxon>
        <taxon>Bacillati</taxon>
        <taxon>Actinomycetota</taxon>
        <taxon>Actinomycetes</taxon>
        <taxon>Micrococcales</taxon>
        <taxon>Microbacteriaceae</taxon>
        <taxon>Subtercola</taxon>
    </lineage>
</organism>
<evidence type="ECO:0000313" key="3">
    <source>
        <dbReference type="Proteomes" id="UP000598775"/>
    </source>
</evidence>
<keyword evidence="3" id="KW-1185">Reference proteome</keyword>
<keyword evidence="2" id="KW-0378">Hydrolase</keyword>
<dbReference type="Proteomes" id="UP000598775">
    <property type="component" value="Unassembled WGS sequence"/>
</dbReference>
<evidence type="ECO:0000313" key="2">
    <source>
        <dbReference type="EMBL" id="GGF37573.1"/>
    </source>
</evidence>
<sequence>MSITPTSKVLDIRGAQLGVTDSGADDLPVAISAHGLSQSRAATIRSGIGDYRLVGSPEAPGGHRRLISYDARGHGESSGSTNPADYTWPNLALDLLALADYYSPSAPVSGIGLSMGTGTLLHAVTHLPNRFDRLVLSAPSTAWQTRATQVRMYAAMADLFEHGTPDELAAAMKDAPLPAVFADVPGYGLQPDVDLSLLPAVFRGAGQTDLPPHEVIAGITQPTLIMAWATDPGHPVSTAEKLHELIAGSELVISESSADVRTWPRRAAAFLAR</sequence>